<dbReference type="EMBL" id="AVOT02079887">
    <property type="protein sequence ID" value="MBW0566906.1"/>
    <property type="molecule type" value="Genomic_DNA"/>
</dbReference>
<dbReference type="Proteomes" id="UP000765509">
    <property type="component" value="Unassembled WGS sequence"/>
</dbReference>
<proteinExistence type="predicted"/>
<dbReference type="AlphaFoldDB" id="A0A9Q3JRS6"/>
<evidence type="ECO:0000313" key="3">
    <source>
        <dbReference type="Proteomes" id="UP000765509"/>
    </source>
</evidence>
<evidence type="ECO:0000313" key="2">
    <source>
        <dbReference type="EMBL" id="MBW0566906.1"/>
    </source>
</evidence>
<evidence type="ECO:0000256" key="1">
    <source>
        <dbReference type="SAM" id="MobiDB-lite"/>
    </source>
</evidence>
<gene>
    <name evidence="2" type="ORF">O181_106621</name>
</gene>
<name>A0A9Q3JRS6_9BASI</name>
<organism evidence="2 3">
    <name type="scientific">Austropuccinia psidii MF-1</name>
    <dbReference type="NCBI Taxonomy" id="1389203"/>
    <lineage>
        <taxon>Eukaryota</taxon>
        <taxon>Fungi</taxon>
        <taxon>Dikarya</taxon>
        <taxon>Basidiomycota</taxon>
        <taxon>Pucciniomycotina</taxon>
        <taxon>Pucciniomycetes</taxon>
        <taxon>Pucciniales</taxon>
        <taxon>Sphaerophragmiaceae</taxon>
        <taxon>Austropuccinia</taxon>
    </lineage>
</organism>
<sequence length="110" mass="11858">MGPTGFMAKLVSRRSLANFGFKGFGDQLWFGTHLALGARWLPPLAPFGLIGLGQKGPNWPADCGPWAVRAAGGLNGPKDHLGQNPTDERGWLGGLEAPRRQKDPQAQNQR</sequence>
<accession>A0A9Q3JRS6</accession>
<comment type="caution">
    <text evidence="2">The sequence shown here is derived from an EMBL/GenBank/DDBJ whole genome shotgun (WGS) entry which is preliminary data.</text>
</comment>
<protein>
    <submittedName>
        <fullName evidence="2">Uncharacterized protein</fullName>
    </submittedName>
</protein>
<feature type="region of interest" description="Disordered" evidence="1">
    <location>
        <begin position="72"/>
        <end position="110"/>
    </location>
</feature>
<reference evidence="2" key="1">
    <citation type="submission" date="2021-03" db="EMBL/GenBank/DDBJ databases">
        <title>Draft genome sequence of rust myrtle Austropuccinia psidii MF-1, a brazilian biotype.</title>
        <authorList>
            <person name="Quecine M.C."/>
            <person name="Pachon D.M.R."/>
            <person name="Bonatelli M.L."/>
            <person name="Correr F.H."/>
            <person name="Franceschini L.M."/>
            <person name="Leite T.F."/>
            <person name="Margarido G.R.A."/>
            <person name="Almeida C.A."/>
            <person name="Ferrarezi J.A."/>
            <person name="Labate C.A."/>
        </authorList>
    </citation>
    <scope>NUCLEOTIDE SEQUENCE</scope>
    <source>
        <strain evidence="2">MF-1</strain>
    </source>
</reference>
<keyword evidence="3" id="KW-1185">Reference proteome</keyword>
<feature type="compositionally biased region" description="Basic and acidic residues" evidence="1">
    <location>
        <begin position="77"/>
        <end position="90"/>
    </location>
</feature>